<feature type="domain" description="GGDEF" evidence="4">
    <location>
        <begin position="335"/>
        <end position="467"/>
    </location>
</feature>
<dbReference type="Pfam" id="PF08448">
    <property type="entry name" value="PAS_4"/>
    <property type="match status" value="1"/>
</dbReference>
<evidence type="ECO:0000259" key="2">
    <source>
        <dbReference type="PROSITE" id="PS50113"/>
    </source>
</evidence>
<dbReference type="SMART" id="SM00091">
    <property type="entry name" value="PAS"/>
    <property type="match status" value="1"/>
</dbReference>
<evidence type="ECO:0000259" key="1">
    <source>
        <dbReference type="PROSITE" id="PS50112"/>
    </source>
</evidence>
<dbReference type="SUPFAM" id="SSF55781">
    <property type="entry name" value="GAF domain-like"/>
    <property type="match status" value="1"/>
</dbReference>
<accession>A0A1H0WT88</accession>
<dbReference type="Gene3D" id="3.30.450.40">
    <property type="match status" value="1"/>
</dbReference>
<organism evidence="5 6">
    <name type="scientific">Litchfieldia salsa</name>
    <dbReference type="NCBI Taxonomy" id="930152"/>
    <lineage>
        <taxon>Bacteria</taxon>
        <taxon>Bacillati</taxon>
        <taxon>Bacillota</taxon>
        <taxon>Bacilli</taxon>
        <taxon>Bacillales</taxon>
        <taxon>Bacillaceae</taxon>
        <taxon>Litchfieldia</taxon>
    </lineage>
</organism>
<dbReference type="PANTHER" id="PTHR44757">
    <property type="entry name" value="DIGUANYLATE CYCLASE DGCP"/>
    <property type="match status" value="1"/>
</dbReference>
<dbReference type="PROSITE" id="PS50113">
    <property type="entry name" value="PAC"/>
    <property type="match status" value="1"/>
</dbReference>
<dbReference type="InterPro" id="IPR001633">
    <property type="entry name" value="EAL_dom"/>
</dbReference>
<evidence type="ECO:0000313" key="5">
    <source>
        <dbReference type="EMBL" id="SDP93921.1"/>
    </source>
</evidence>
<dbReference type="SUPFAM" id="SSF55785">
    <property type="entry name" value="PYP-like sensor domain (PAS domain)"/>
    <property type="match status" value="1"/>
</dbReference>
<dbReference type="SUPFAM" id="SSF141868">
    <property type="entry name" value="EAL domain-like"/>
    <property type="match status" value="1"/>
</dbReference>
<dbReference type="InterPro" id="IPR035919">
    <property type="entry name" value="EAL_sf"/>
</dbReference>
<dbReference type="InterPro" id="IPR029787">
    <property type="entry name" value="Nucleotide_cyclase"/>
</dbReference>
<feature type="domain" description="PAC" evidence="2">
    <location>
        <begin position="84"/>
        <end position="136"/>
    </location>
</feature>
<reference evidence="6" key="1">
    <citation type="submission" date="2016-10" db="EMBL/GenBank/DDBJ databases">
        <authorList>
            <person name="Varghese N."/>
            <person name="Submissions S."/>
        </authorList>
    </citation>
    <scope>NUCLEOTIDE SEQUENCE [LARGE SCALE GENOMIC DNA]</scope>
    <source>
        <strain evidence="6">IBRC-M10078</strain>
    </source>
</reference>
<dbReference type="Gene3D" id="3.30.70.270">
    <property type="match status" value="1"/>
</dbReference>
<dbReference type="Proteomes" id="UP000199159">
    <property type="component" value="Unassembled WGS sequence"/>
</dbReference>
<dbReference type="PROSITE" id="PS50883">
    <property type="entry name" value="EAL"/>
    <property type="match status" value="1"/>
</dbReference>
<evidence type="ECO:0000259" key="4">
    <source>
        <dbReference type="PROSITE" id="PS50887"/>
    </source>
</evidence>
<gene>
    <name evidence="5" type="ORF">SAMN05216565_11564</name>
</gene>
<keyword evidence="6" id="KW-1185">Reference proteome</keyword>
<dbReference type="FunFam" id="3.20.20.450:FF:000001">
    <property type="entry name" value="Cyclic di-GMP phosphodiesterase yahA"/>
    <property type="match status" value="1"/>
</dbReference>
<dbReference type="InterPro" id="IPR003018">
    <property type="entry name" value="GAF"/>
</dbReference>
<dbReference type="Pfam" id="PF13185">
    <property type="entry name" value="GAF_2"/>
    <property type="match status" value="1"/>
</dbReference>
<feature type="domain" description="PAS" evidence="1">
    <location>
        <begin position="16"/>
        <end position="82"/>
    </location>
</feature>
<dbReference type="Gene3D" id="3.20.20.450">
    <property type="entry name" value="EAL domain"/>
    <property type="match status" value="1"/>
</dbReference>
<dbReference type="SMART" id="SM00267">
    <property type="entry name" value="GGDEF"/>
    <property type="match status" value="1"/>
</dbReference>
<dbReference type="SUPFAM" id="SSF55073">
    <property type="entry name" value="Nucleotide cyclase"/>
    <property type="match status" value="1"/>
</dbReference>
<dbReference type="AlphaFoldDB" id="A0A1H0WT88"/>
<name>A0A1H0WT88_9BACI</name>
<dbReference type="InterPro" id="IPR035965">
    <property type="entry name" value="PAS-like_dom_sf"/>
</dbReference>
<dbReference type="InterPro" id="IPR013656">
    <property type="entry name" value="PAS_4"/>
</dbReference>
<feature type="domain" description="EAL" evidence="3">
    <location>
        <begin position="476"/>
        <end position="728"/>
    </location>
</feature>
<dbReference type="InterPro" id="IPR029016">
    <property type="entry name" value="GAF-like_dom_sf"/>
</dbReference>
<dbReference type="SMART" id="SM00052">
    <property type="entry name" value="EAL"/>
    <property type="match status" value="1"/>
</dbReference>
<proteinExistence type="predicted"/>
<evidence type="ECO:0000313" key="6">
    <source>
        <dbReference type="Proteomes" id="UP000199159"/>
    </source>
</evidence>
<protein>
    <submittedName>
        <fullName evidence="5">PAS domain S-box-containing protein/diguanylate cyclase (GGDEF) domain-containing protein</fullName>
    </submittedName>
</protein>
<dbReference type="InterPro" id="IPR000014">
    <property type="entry name" value="PAS"/>
</dbReference>
<dbReference type="InterPro" id="IPR052155">
    <property type="entry name" value="Biofilm_reg_signaling"/>
</dbReference>
<dbReference type="RefSeq" id="WP_090858847.1">
    <property type="nucleotide sequence ID" value="NZ_JBHSDM010000028.1"/>
</dbReference>
<dbReference type="CDD" id="cd01949">
    <property type="entry name" value="GGDEF"/>
    <property type="match status" value="1"/>
</dbReference>
<evidence type="ECO:0000259" key="3">
    <source>
        <dbReference type="PROSITE" id="PS50883"/>
    </source>
</evidence>
<sequence>MLLRPNTNTNSLFNIYKSLFDNNTDPCYAMDLEGTFLLFNQSAVDMSGYTSEEATKMSFVSIIDDEYVDTSMNYFNKVLAGNRVKFEMAMRHKNGKKIELSVTSVPLFDHEGQICGIVGMAKEITEQKKLETLLAGQNQVLEMIAKGSKFTDVLASIIFLIESVSEESLCSILLVDKTGERLVHGSSPNLPDKYSTYINGIYIGPNAGSCGVAAHSKRTVIVSDIATDPLWSDYKEIALQYGLRASWSSPVFDNQQEVLGVFAMYYKYPSVPTERDKELINEATHLTSLAIQHYKAEETINYMAFHDDLTNLPNRRLFSEKVKEAISRHKDGNGRMLALMYLDLDRFKLINDSLGHNVGDALLKEVAYRVRKCLRDTDIVSRQAGDEFTILLQDILKIEVSSIAQHIIESLAKPFMVKGHEIFITPSIGISFYPVDGGDVDDLITKADIAMYQAKKEGRNTYQFYDVKLDKKTFERLEIENELRKAIDRDEFSLHYQPILNLCKNQVTGVEALIRWNNEKLGTVSPAQFIPIAEETGMIITIGEWIFSTACKQLKKWENEGFALSISVNISIRQFYQPNLIPMIESILKETNVSPEYLTIEITESMTMDVETATNILQDLKELGVNISIDDFGTGYSSLSYLKSFPIDYLKIDQSFIRDITKSKGDESIATTILLMAHNLGLKVIAEGVETKGQLEMLKKHRCDEAQGYLFSKPLPVEELEQFDKFKETKTTT</sequence>
<dbReference type="Pfam" id="PF00563">
    <property type="entry name" value="EAL"/>
    <property type="match status" value="1"/>
</dbReference>
<dbReference type="PROSITE" id="PS50112">
    <property type="entry name" value="PAS"/>
    <property type="match status" value="1"/>
</dbReference>
<dbReference type="InterPro" id="IPR000160">
    <property type="entry name" value="GGDEF_dom"/>
</dbReference>
<dbReference type="NCBIfam" id="TIGR00254">
    <property type="entry name" value="GGDEF"/>
    <property type="match status" value="1"/>
</dbReference>
<dbReference type="Pfam" id="PF00990">
    <property type="entry name" value="GGDEF"/>
    <property type="match status" value="1"/>
</dbReference>
<dbReference type="PROSITE" id="PS50887">
    <property type="entry name" value="GGDEF"/>
    <property type="match status" value="1"/>
</dbReference>
<dbReference type="PIRSF" id="PIRSF005925">
    <property type="entry name" value="Dos"/>
    <property type="match status" value="1"/>
</dbReference>
<dbReference type="EMBL" id="FNJU01000015">
    <property type="protein sequence ID" value="SDP93921.1"/>
    <property type="molecule type" value="Genomic_DNA"/>
</dbReference>
<dbReference type="FunFam" id="3.30.70.270:FF:000001">
    <property type="entry name" value="Diguanylate cyclase domain protein"/>
    <property type="match status" value="1"/>
</dbReference>
<dbReference type="Gene3D" id="3.30.450.20">
    <property type="entry name" value="PAS domain"/>
    <property type="match status" value="1"/>
</dbReference>
<dbReference type="CDD" id="cd01948">
    <property type="entry name" value="EAL"/>
    <property type="match status" value="1"/>
</dbReference>
<dbReference type="InterPro" id="IPR012226">
    <property type="entry name" value="Diguanyl_cyclase/Pdiesterase"/>
</dbReference>
<dbReference type="InterPro" id="IPR043128">
    <property type="entry name" value="Rev_trsase/Diguanyl_cyclase"/>
</dbReference>
<dbReference type="STRING" id="930152.SAMN05216565_11564"/>
<dbReference type="PANTHER" id="PTHR44757:SF2">
    <property type="entry name" value="BIOFILM ARCHITECTURE MAINTENANCE PROTEIN MBAA"/>
    <property type="match status" value="1"/>
</dbReference>
<dbReference type="InterPro" id="IPR000700">
    <property type="entry name" value="PAS-assoc_C"/>
</dbReference>
<dbReference type="SMART" id="SM00065">
    <property type="entry name" value="GAF"/>
    <property type="match status" value="1"/>
</dbReference>
<dbReference type="NCBIfam" id="TIGR00229">
    <property type="entry name" value="sensory_box"/>
    <property type="match status" value="1"/>
</dbReference>
<dbReference type="CDD" id="cd00130">
    <property type="entry name" value="PAS"/>
    <property type="match status" value="1"/>
</dbReference>